<comment type="subunit">
    <text evidence="6">Component of the Mediator complex.</text>
</comment>
<evidence type="ECO:0000256" key="1">
    <source>
        <dbReference type="ARBA" id="ARBA00004123"/>
    </source>
</evidence>
<dbReference type="Proteomes" id="UP000232323">
    <property type="component" value="Unassembled WGS sequence"/>
</dbReference>
<dbReference type="Gene3D" id="6.10.140.200">
    <property type="match status" value="1"/>
</dbReference>
<accession>A0A250X0K8</accession>
<dbReference type="InterPro" id="IPR044888">
    <property type="entry name" value="Mediatior_Med7_sf"/>
</dbReference>
<protein>
    <recommendedName>
        <fullName evidence="6">Mediator of RNA polymerase II transcription subunit 7</fullName>
    </recommendedName>
</protein>
<feature type="coiled-coil region" evidence="7">
    <location>
        <begin position="136"/>
        <end position="163"/>
    </location>
</feature>
<evidence type="ECO:0000256" key="6">
    <source>
        <dbReference type="RuleBase" id="RU364060"/>
    </source>
</evidence>
<evidence type="ECO:0000256" key="3">
    <source>
        <dbReference type="ARBA" id="ARBA00023015"/>
    </source>
</evidence>
<name>A0A250X0K8_9CHLO</name>
<dbReference type="GO" id="GO:0070847">
    <property type="term" value="C:core mediator complex"/>
    <property type="evidence" value="ECO:0007669"/>
    <property type="project" value="TreeGrafter"/>
</dbReference>
<dbReference type="STRING" id="1157962.A0A250X0K8"/>
<keyword evidence="7" id="KW-0175">Coiled coil</keyword>
<reference evidence="8 9" key="1">
    <citation type="submission" date="2017-08" db="EMBL/GenBank/DDBJ databases">
        <title>Acidophilic green algal genome provides insights into adaptation to an acidic environment.</title>
        <authorList>
            <person name="Hirooka S."/>
            <person name="Hirose Y."/>
            <person name="Kanesaki Y."/>
            <person name="Higuchi S."/>
            <person name="Fujiwara T."/>
            <person name="Onuma R."/>
            <person name="Era A."/>
            <person name="Ohbayashi R."/>
            <person name="Uzuka A."/>
            <person name="Nozaki H."/>
            <person name="Yoshikawa H."/>
            <person name="Miyagishima S.Y."/>
        </authorList>
    </citation>
    <scope>NUCLEOTIDE SEQUENCE [LARGE SCALE GENOMIC DNA]</scope>
    <source>
        <strain evidence="8 9">NIES-2499</strain>
    </source>
</reference>
<organism evidence="8 9">
    <name type="scientific">Chlamydomonas eustigma</name>
    <dbReference type="NCBI Taxonomy" id="1157962"/>
    <lineage>
        <taxon>Eukaryota</taxon>
        <taxon>Viridiplantae</taxon>
        <taxon>Chlorophyta</taxon>
        <taxon>core chlorophytes</taxon>
        <taxon>Chlorophyceae</taxon>
        <taxon>CS clade</taxon>
        <taxon>Chlamydomonadales</taxon>
        <taxon>Chlamydomonadaceae</taxon>
        <taxon>Chlamydomonas</taxon>
    </lineage>
</organism>
<comment type="similarity">
    <text evidence="2 6">Belongs to the Mediator complex subunit 7 family.</text>
</comment>
<evidence type="ECO:0000313" key="8">
    <source>
        <dbReference type="EMBL" id="GAX76290.1"/>
    </source>
</evidence>
<dbReference type="SUPFAM" id="SSF140718">
    <property type="entry name" value="Mediator hinge subcomplex-like"/>
    <property type="match status" value="1"/>
</dbReference>
<keyword evidence="9" id="KW-1185">Reference proteome</keyword>
<proteinExistence type="inferred from homology"/>
<dbReference type="AlphaFoldDB" id="A0A250X0K8"/>
<dbReference type="GO" id="GO:0006357">
    <property type="term" value="P:regulation of transcription by RNA polymerase II"/>
    <property type="evidence" value="ECO:0007669"/>
    <property type="project" value="InterPro"/>
</dbReference>
<dbReference type="InterPro" id="IPR037212">
    <property type="entry name" value="Med7/Med21-like"/>
</dbReference>
<keyword evidence="5 6" id="KW-0539">Nucleus</keyword>
<evidence type="ECO:0000256" key="2">
    <source>
        <dbReference type="ARBA" id="ARBA00009994"/>
    </source>
</evidence>
<dbReference type="OrthoDB" id="10253553at2759"/>
<keyword evidence="3 6" id="KW-0805">Transcription regulation</keyword>
<comment type="caution">
    <text evidence="8">The sequence shown here is derived from an EMBL/GenBank/DDBJ whole genome shotgun (WGS) entry which is preliminary data.</text>
</comment>
<dbReference type="InterPro" id="IPR009244">
    <property type="entry name" value="Mediatior_Med7"/>
</dbReference>
<evidence type="ECO:0000256" key="5">
    <source>
        <dbReference type="ARBA" id="ARBA00023242"/>
    </source>
</evidence>
<dbReference type="GO" id="GO:0003712">
    <property type="term" value="F:transcription coregulator activity"/>
    <property type="evidence" value="ECO:0007669"/>
    <property type="project" value="InterPro"/>
</dbReference>
<keyword evidence="6" id="KW-0010">Activator</keyword>
<sequence>MAAEAAVLPSFPLPPPFYKLYATSVDNNVPLPPDPPPPPQGEFQLFGIPYDPEEAAVPRLQSRKLFEQGSDGSVDIKSELGRLNKEVIFVYSELLRVLVENPSGYVPTLNILNQVLDNMQHLLNMIRPEQARASLEYALKLQIQEKEEAIANLKSQAEAVDKAVVATAKQMLEQSSRGSELN</sequence>
<evidence type="ECO:0000256" key="7">
    <source>
        <dbReference type="SAM" id="Coils"/>
    </source>
</evidence>
<comment type="subcellular location">
    <subcellularLocation>
        <location evidence="1 6">Nucleus</location>
    </subcellularLocation>
</comment>
<comment type="function">
    <text evidence="6">Component of the Mediator complex, a coactivator involved in the regulated transcription of nearly all RNA polymerase II-dependent genes. Mediator functions as a bridge to convey information from gene-specific regulatory proteins to the basal RNA polymerase II transcription machinery.</text>
</comment>
<gene>
    <name evidence="8" type="ORF">CEUSTIGMA_g3735.t1</name>
</gene>
<keyword evidence="4 6" id="KW-0804">Transcription</keyword>
<dbReference type="GO" id="GO:0016592">
    <property type="term" value="C:mediator complex"/>
    <property type="evidence" value="ECO:0007669"/>
    <property type="project" value="InterPro"/>
</dbReference>
<dbReference type="EMBL" id="BEGY01000016">
    <property type="protein sequence ID" value="GAX76290.1"/>
    <property type="molecule type" value="Genomic_DNA"/>
</dbReference>
<dbReference type="PANTHER" id="PTHR21428:SF11">
    <property type="entry name" value="MEDIATOR OF RNA POLYMERASE II TRANSCRIPTION SUBUNIT 7"/>
    <property type="match status" value="1"/>
</dbReference>
<evidence type="ECO:0000256" key="4">
    <source>
        <dbReference type="ARBA" id="ARBA00023163"/>
    </source>
</evidence>
<dbReference type="Pfam" id="PF05983">
    <property type="entry name" value="Med7"/>
    <property type="match status" value="1"/>
</dbReference>
<dbReference type="PANTHER" id="PTHR21428">
    <property type="entry name" value="MEDIATOR OF RNA POLYMERASE II TRANSCRIPTION SUBUNIT 7"/>
    <property type="match status" value="1"/>
</dbReference>
<evidence type="ECO:0000313" key="9">
    <source>
        <dbReference type="Proteomes" id="UP000232323"/>
    </source>
</evidence>